<keyword evidence="6" id="KW-0547">Nucleotide-binding</keyword>
<protein>
    <recommendedName>
        <fullName evidence="9">Selenoprotein O</fullName>
    </recommendedName>
</protein>
<dbReference type="GO" id="GO:0046872">
    <property type="term" value="F:metal ion binding"/>
    <property type="evidence" value="ECO:0007669"/>
    <property type="project" value="UniProtKB-KW"/>
</dbReference>
<evidence type="ECO:0000256" key="3">
    <source>
        <dbReference type="ARBA" id="ARBA00022679"/>
    </source>
</evidence>
<dbReference type="STRING" id="933852.A0A0C2X4Y0"/>
<keyword evidence="5" id="KW-0479">Metal-binding</keyword>
<sequence length="715" mass="80242">MQPKKVPLASLSPVEPARRLTRCLTPDPVTPSPSKFLKVIQETASLQRRARLLDSSSHFSYVSPLPLPFPYRIDYPDEITDKREFIEAWLSHREATEPVDRAMPLGEHASSEKPLLTKYASEERIQERLLLGIAPQCVEDCFPQLDIGDAIEHIGKPSLMGQLQNEVESSTDEHKVKARQELLDILSGHTVLASFSEAPDEGYAPWSLRYSGHQFGQWAGQLGDGRAISILEVPHPESPSGLYELQLKGAGRTPFSRSADGLAVLRSSIREYLCAEAMYALGAPTTRSLALTYLPTLPVHREREERAAIVTRVAPSFLRIGSFQALNPPEQMFFLGGGQQAPDLDALRILGEYVSNKVLKLDVKEGEPWAEKLVMSTARSNALMVAHWQAYGFMHGVINTDNVSIMGLTIDYGPYAFMDVYDPSHICNHSDDSGRYAFRMQPTMIIFALRGLLSAMAPIIGAEKASGKAVLPQWNEDLPDEDLSDWTKSGLAMQPEMEGVIMSEFQAKYHQLMRRRLGLRLQKKEDYTEIISPLLNILERLQLDYSSTLRTLARFQPALLQESHATELQGLLADMNTTSQCANPKSSGDAPSNSDYWMPWLRKLAARIEEEKAEWTTTGNSEEWLEQRTKEMLLANPRFILRQWVLEEVITKMERDPVSGKVILAKVLEMASKPFEPWGGEGLDEKDLDEEAKEERRFCTLGDQSMLGFQCSCSS</sequence>
<evidence type="ECO:0000313" key="10">
    <source>
        <dbReference type="EMBL" id="KIM33158.1"/>
    </source>
</evidence>
<evidence type="ECO:0000256" key="1">
    <source>
        <dbReference type="ARBA" id="ARBA00001946"/>
    </source>
</evidence>
<dbReference type="AlphaFoldDB" id="A0A0C2X4Y0"/>
<dbReference type="GO" id="GO:0070733">
    <property type="term" value="F:AMPylase activity"/>
    <property type="evidence" value="ECO:0007669"/>
    <property type="project" value="TreeGrafter"/>
</dbReference>
<dbReference type="EMBL" id="KN824278">
    <property type="protein sequence ID" value="KIM33158.1"/>
    <property type="molecule type" value="Genomic_DNA"/>
</dbReference>
<comment type="similarity">
    <text evidence="2">Belongs to the SELO family.</text>
</comment>
<evidence type="ECO:0000256" key="9">
    <source>
        <dbReference type="ARBA" id="ARBA00031547"/>
    </source>
</evidence>
<keyword evidence="8" id="KW-0460">Magnesium</keyword>
<dbReference type="Proteomes" id="UP000054097">
    <property type="component" value="Unassembled WGS sequence"/>
</dbReference>
<dbReference type="GO" id="GO:0005739">
    <property type="term" value="C:mitochondrion"/>
    <property type="evidence" value="ECO:0007669"/>
    <property type="project" value="TreeGrafter"/>
</dbReference>
<evidence type="ECO:0000256" key="8">
    <source>
        <dbReference type="ARBA" id="ARBA00022842"/>
    </source>
</evidence>
<evidence type="ECO:0000256" key="5">
    <source>
        <dbReference type="ARBA" id="ARBA00022723"/>
    </source>
</evidence>
<evidence type="ECO:0000256" key="6">
    <source>
        <dbReference type="ARBA" id="ARBA00022741"/>
    </source>
</evidence>
<name>A0A0C2X4Y0_SERVB</name>
<evidence type="ECO:0000256" key="2">
    <source>
        <dbReference type="ARBA" id="ARBA00009747"/>
    </source>
</evidence>
<evidence type="ECO:0000313" key="11">
    <source>
        <dbReference type="Proteomes" id="UP000054097"/>
    </source>
</evidence>
<keyword evidence="7" id="KW-0067">ATP-binding</keyword>
<dbReference type="OrthoDB" id="10254721at2759"/>
<evidence type="ECO:0000256" key="4">
    <source>
        <dbReference type="ARBA" id="ARBA00022695"/>
    </source>
</evidence>
<accession>A0A0C2X4Y0</accession>
<reference evidence="11" key="2">
    <citation type="submission" date="2015-01" db="EMBL/GenBank/DDBJ databases">
        <title>Evolutionary Origins and Diversification of the Mycorrhizal Mutualists.</title>
        <authorList>
            <consortium name="DOE Joint Genome Institute"/>
            <consortium name="Mycorrhizal Genomics Consortium"/>
            <person name="Kohler A."/>
            <person name="Kuo A."/>
            <person name="Nagy L.G."/>
            <person name="Floudas D."/>
            <person name="Copeland A."/>
            <person name="Barry K.W."/>
            <person name="Cichocki N."/>
            <person name="Veneault-Fourrey C."/>
            <person name="LaButti K."/>
            <person name="Lindquist E.A."/>
            <person name="Lipzen A."/>
            <person name="Lundell T."/>
            <person name="Morin E."/>
            <person name="Murat C."/>
            <person name="Riley R."/>
            <person name="Ohm R."/>
            <person name="Sun H."/>
            <person name="Tunlid A."/>
            <person name="Henrissat B."/>
            <person name="Grigoriev I.V."/>
            <person name="Hibbett D.S."/>
            <person name="Martin F."/>
        </authorList>
    </citation>
    <scope>NUCLEOTIDE SEQUENCE [LARGE SCALE GENOMIC DNA]</scope>
    <source>
        <strain evidence="11">MAFF 305830</strain>
    </source>
</reference>
<keyword evidence="11" id="KW-1185">Reference proteome</keyword>
<dbReference type="PANTHER" id="PTHR32057:SF14">
    <property type="entry name" value="PROTEIN ADENYLYLTRANSFERASE SELO, MITOCHONDRIAL"/>
    <property type="match status" value="1"/>
</dbReference>
<evidence type="ECO:0000256" key="7">
    <source>
        <dbReference type="ARBA" id="ARBA00022840"/>
    </source>
</evidence>
<dbReference type="PANTHER" id="PTHR32057">
    <property type="entry name" value="PROTEIN ADENYLYLTRANSFERASE SELO, MITOCHONDRIAL"/>
    <property type="match status" value="1"/>
</dbReference>
<dbReference type="InterPro" id="IPR003846">
    <property type="entry name" value="SelO"/>
</dbReference>
<organism evidence="10 11">
    <name type="scientific">Serendipita vermifera MAFF 305830</name>
    <dbReference type="NCBI Taxonomy" id="933852"/>
    <lineage>
        <taxon>Eukaryota</taxon>
        <taxon>Fungi</taxon>
        <taxon>Dikarya</taxon>
        <taxon>Basidiomycota</taxon>
        <taxon>Agaricomycotina</taxon>
        <taxon>Agaricomycetes</taxon>
        <taxon>Sebacinales</taxon>
        <taxon>Serendipitaceae</taxon>
        <taxon>Serendipita</taxon>
    </lineage>
</organism>
<dbReference type="GO" id="GO:0005524">
    <property type="term" value="F:ATP binding"/>
    <property type="evidence" value="ECO:0007669"/>
    <property type="project" value="UniProtKB-KW"/>
</dbReference>
<reference evidence="10 11" key="1">
    <citation type="submission" date="2014-04" db="EMBL/GenBank/DDBJ databases">
        <authorList>
            <consortium name="DOE Joint Genome Institute"/>
            <person name="Kuo A."/>
            <person name="Zuccaro A."/>
            <person name="Kohler A."/>
            <person name="Nagy L.G."/>
            <person name="Floudas D."/>
            <person name="Copeland A."/>
            <person name="Barry K.W."/>
            <person name="Cichocki N."/>
            <person name="Veneault-Fourrey C."/>
            <person name="LaButti K."/>
            <person name="Lindquist E.A."/>
            <person name="Lipzen A."/>
            <person name="Lundell T."/>
            <person name="Morin E."/>
            <person name="Murat C."/>
            <person name="Sun H."/>
            <person name="Tunlid A."/>
            <person name="Henrissat B."/>
            <person name="Grigoriev I.V."/>
            <person name="Hibbett D.S."/>
            <person name="Martin F."/>
            <person name="Nordberg H.P."/>
            <person name="Cantor M.N."/>
            <person name="Hua S.X."/>
        </authorList>
    </citation>
    <scope>NUCLEOTIDE SEQUENCE [LARGE SCALE GENOMIC DNA]</scope>
    <source>
        <strain evidence="10 11">MAFF 305830</strain>
    </source>
</reference>
<keyword evidence="3" id="KW-0808">Transferase</keyword>
<proteinExistence type="inferred from homology"/>
<gene>
    <name evidence="10" type="ORF">M408DRAFT_325968</name>
</gene>
<dbReference type="HOGENOM" id="CLU_010245_2_0_1"/>
<comment type="cofactor">
    <cofactor evidence="1">
        <name>Mg(2+)</name>
        <dbReference type="ChEBI" id="CHEBI:18420"/>
    </cofactor>
</comment>
<dbReference type="Pfam" id="PF02696">
    <property type="entry name" value="SelO"/>
    <property type="match status" value="1"/>
</dbReference>
<keyword evidence="4" id="KW-0548">Nucleotidyltransferase</keyword>